<reference evidence="3" key="1">
    <citation type="journal article" date="2019" name="Int. J. Syst. Evol. Microbiol.">
        <title>The Global Catalogue of Microorganisms (GCM) 10K type strain sequencing project: providing services to taxonomists for standard genome sequencing and annotation.</title>
        <authorList>
            <consortium name="The Broad Institute Genomics Platform"/>
            <consortium name="The Broad Institute Genome Sequencing Center for Infectious Disease"/>
            <person name="Wu L."/>
            <person name="Ma J."/>
        </authorList>
    </citation>
    <scope>NUCLEOTIDE SEQUENCE [LARGE SCALE GENOMIC DNA]</scope>
    <source>
        <strain evidence="3">NBRC 111980</strain>
    </source>
</reference>
<name>A0ABQ5XN82_9GAMM</name>
<dbReference type="Proteomes" id="UP001156670">
    <property type="component" value="Unassembled WGS sequence"/>
</dbReference>
<sequence length="266" mass="29100">MKSYVLGVVFLPFVFAGASFAKDAEHTVDLTPQLKVGQTYSNVFSILRSIKAPGYDEQARRNGGSADYTVVASAPAEWRFNSAWSYDGQQAGEDQEALRDGGRTYCSIKEGATDQCKPYLEASGLLYNPAIWGVPPQHIAEGMTWKVDLKQPWELGGKDGMETVTVIRVDARTGSVTLMREGHATGSYGESDPATVRLTHDGKTETFAVAPGASHWKGYTTFLKGIVFNDQLLVTRDDVLRGKDGKELKATERRIMLLNAAPFPTL</sequence>
<keyword evidence="1" id="KW-0732">Signal</keyword>
<proteinExistence type="predicted"/>
<comment type="caution">
    <text evidence="2">The sequence shown here is derived from an EMBL/GenBank/DDBJ whole genome shotgun (WGS) entry which is preliminary data.</text>
</comment>
<dbReference type="RefSeq" id="WP_284320190.1">
    <property type="nucleotide sequence ID" value="NZ_BSOB01000010.1"/>
</dbReference>
<feature type="signal peptide" evidence="1">
    <location>
        <begin position="1"/>
        <end position="21"/>
    </location>
</feature>
<dbReference type="EMBL" id="BSOB01000010">
    <property type="protein sequence ID" value="GLQ92462.1"/>
    <property type="molecule type" value="Genomic_DNA"/>
</dbReference>
<gene>
    <name evidence="2" type="ORF">GCM10007901_14130</name>
</gene>
<protein>
    <submittedName>
        <fullName evidence="2">Uncharacterized protein</fullName>
    </submittedName>
</protein>
<evidence type="ECO:0000256" key="1">
    <source>
        <dbReference type="SAM" id="SignalP"/>
    </source>
</evidence>
<organism evidence="2 3">
    <name type="scientific">Dyella acidisoli</name>
    <dbReference type="NCBI Taxonomy" id="1867834"/>
    <lineage>
        <taxon>Bacteria</taxon>
        <taxon>Pseudomonadati</taxon>
        <taxon>Pseudomonadota</taxon>
        <taxon>Gammaproteobacteria</taxon>
        <taxon>Lysobacterales</taxon>
        <taxon>Rhodanobacteraceae</taxon>
        <taxon>Dyella</taxon>
    </lineage>
</organism>
<evidence type="ECO:0000313" key="3">
    <source>
        <dbReference type="Proteomes" id="UP001156670"/>
    </source>
</evidence>
<accession>A0ABQ5XN82</accession>
<keyword evidence="3" id="KW-1185">Reference proteome</keyword>
<feature type="chain" id="PRO_5045907890" evidence="1">
    <location>
        <begin position="22"/>
        <end position="266"/>
    </location>
</feature>
<evidence type="ECO:0000313" key="2">
    <source>
        <dbReference type="EMBL" id="GLQ92462.1"/>
    </source>
</evidence>